<sequence>MVYVYLPSNATRGVDNLQLQCLALKIINDIFGIREDMLNLSQPFTQLITPSAKEASSRSREVSLPMNESATLKRSDFAICGLALGWVLVSRSGNESNE</sequence>
<organism evidence="1 2">
    <name type="scientific">Trifolium pratense</name>
    <name type="common">Red clover</name>
    <dbReference type="NCBI Taxonomy" id="57577"/>
    <lineage>
        <taxon>Eukaryota</taxon>
        <taxon>Viridiplantae</taxon>
        <taxon>Streptophyta</taxon>
        <taxon>Embryophyta</taxon>
        <taxon>Tracheophyta</taxon>
        <taxon>Spermatophyta</taxon>
        <taxon>Magnoliopsida</taxon>
        <taxon>eudicotyledons</taxon>
        <taxon>Gunneridae</taxon>
        <taxon>Pentapetalae</taxon>
        <taxon>rosids</taxon>
        <taxon>fabids</taxon>
        <taxon>Fabales</taxon>
        <taxon>Fabaceae</taxon>
        <taxon>Papilionoideae</taxon>
        <taxon>50 kb inversion clade</taxon>
        <taxon>NPAAA clade</taxon>
        <taxon>Hologalegina</taxon>
        <taxon>IRL clade</taxon>
        <taxon>Trifolieae</taxon>
        <taxon>Trifolium</taxon>
    </lineage>
</organism>
<accession>A0A2K3LWY1</accession>
<evidence type="ECO:0000313" key="1">
    <source>
        <dbReference type="EMBL" id="PNX83034.1"/>
    </source>
</evidence>
<gene>
    <name evidence="1" type="ORF">L195_g039071</name>
</gene>
<name>A0A2K3LWY1_TRIPR</name>
<reference evidence="1 2" key="2">
    <citation type="journal article" date="2017" name="Front. Plant Sci.">
        <title>Gene Classification and Mining of Molecular Markers Useful in Red Clover (Trifolium pratense) Breeding.</title>
        <authorList>
            <person name="Istvanek J."/>
            <person name="Dluhosova J."/>
            <person name="Dluhos P."/>
            <person name="Patkova L."/>
            <person name="Nedelnik J."/>
            <person name="Repkova J."/>
        </authorList>
    </citation>
    <scope>NUCLEOTIDE SEQUENCE [LARGE SCALE GENOMIC DNA]</scope>
    <source>
        <strain evidence="2">cv. Tatra</strain>
        <tissue evidence="1">Young leaves</tissue>
    </source>
</reference>
<protein>
    <submittedName>
        <fullName evidence="1">Uncharacterized protein</fullName>
    </submittedName>
</protein>
<reference evidence="1 2" key="1">
    <citation type="journal article" date="2014" name="Am. J. Bot.">
        <title>Genome assembly and annotation for red clover (Trifolium pratense; Fabaceae).</title>
        <authorList>
            <person name="Istvanek J."/>
            <person name="Jaros M."/>
            <person name="Krenek A."/>
            <person name="Repkova J."/>
        </authorList>
    </citation>
    <scope>NUCLEOTIDE SEQUENCE [LARGE SCALE GENOMIC DNA]</scope>
    <source>
        <strain evidence="2">cv. Tatra</strain>
        <tissue evidence="1">Young leaves</tissue>
    </source>
</reference>
<proteinExistence type="predicted"/>
<evidence type="ECO:0000313" key="2">
    <source>
        <dbReference type="Proteomes" id="UP000236291"/>
    </source>
</evidence>
<dbReference type="AlphaFoldDB" id="A0A2K3LWY1"/>
<dbReference type="Proteomes" id="UP000236291">
    <property type="component" value="Unassembled WGS sequence"/>
</dbReference>
<feature type="non-terminal residue" evidence="1">
    <location>
        <position position="98"/>
    </location>
</feature>
<dbReference type="EMBL" id="ASHM01043217">
    <property type="protein sequence ID" value="PNX83034.1"/>
    <property type="molecule type" value="Genomic_DNA"/>
</dbReference>
<comment type="caution">
    <text evidence="1">The sequence shown here is derived from an EMBL/GenBank/DDBJ whole genome shotgun (WGS) entry which is preliminary data.</text>
</comment>